<dbReference type="GO" id="GO:0055091">
    <property type="term" value="P:phospholipid homeostasis"/>
    <property type="evidence" value="ECO:0007669"/>
    <property type="project" value="TreeGrafter"/>
</dbReference>
<sequence>MTEDPKPEAGSAGTWARLRAGFPYLLAAGLFVLGLVALYKLLAAVDFADVVAQVRATPWSTVGLALAATAASYISLVGYDWSALRFIGKPLKLPVVLAGGFMAYAFGNTIGLSAVSGGAVRWRVYSALGLDGYDVAAVSTFAAVSFGVAATVVGLGALAVHPGALAAVLPLAPGTVRMLALAGVALIALPLLWASLRQGCVKLGRFSLRAPAPGDLAAQIVFCLGDIGFAAATLYLLMPANDLGFATFLALFAAATMAGVLSHVPGGVGVFEAVMIAAMPASTSIEAVAASLLLYRLIYFLVPFSVALLALASYELFRSAGAHLPRGQWGRAVAAADPGFRAVEGIAPLVLGSMILGAGLWMSVSSILPPTTEAARAAEALFPLPFIEGSALASSVIGAALVLLSFGVMRRALAAFWLALVVMETGAAVALIQGVDLDRAVFLAAGALLLLPFRHAFHRHTMLSHATLTPAWVALIVALIAGFGFVLFFAHKQTPYAHELWWQFAVNERAPRALRAVLLGSLVLGLGALLMLLRAPRVVPDPPDAEDLAAAARIAGGGDNPDAGFALTGDKSILVSDDGRAFVMFAASGRSWIAYGGPVGPADAAEDVAFAFVDAARREGARPAFYEVRAADVPIMLDLGLSLHKMGEEAVVDLTRFSLEGSARKKLRTTHARALRDGLSLDWTEPPHTAPLLAELGTVSEAWLAAKRAHEKGFSVGRFDPAWLNRWPVATVRHAGRVVAFANVLVTDSRTQASIDLMRQVETAPPCTMEFLFTALMLRLKDEGYAAFSLGMAPLSGLSPERSRRLWDRFGALIYRHGRSFYNFEGLRAFKAKFDPDWRPRYLAAPSALPPLLTLADAARLIGGRSDRRSAERRGSDRRHEA</sequence>
<keyword evidence="8 14" id="KW-1133">Transmembrane helix</keyword>
<evidence type="ECO:0000256" key="3">
    <source>
        <dbReference type="ARBA" id="ARBA00012014"/>
    </source>
</evidence>
<feature type="transmembrane region" description="Helical" evidence="14">
    <location>
        <begin position="62"/>
        <end position="81"/>
    </location>
</feature>
<dbReference type="SUPFAM" id="SSF55729">
    <property type="entry name" value="Acyl-CoA N-acyltransferases (Nat)"/>
    <property type="match status" value="1"/>
</dbReference>
<dbReference type="InterPro" id="IPR024320">
    <property type="entry name" value="LPG_synthase_C"/>
</dbReference>
<feature type="transmembrane region" description="Helical" evidence="14">
    <location>
        <begin position="216"/>
        <end position="238"/>
    </location>
</feature>
<evidence type="ECO:0000256" key="5">
    <source>
        <dbReference type="ARBA" id="ARBA00022475"/>
    </source>
</evidence>
<feature type="transmembrane region" description="Helical" evidence="14">
    <location>
        <begin position="135"/>
        <end position="158"/>
    </location>
</feature>
<dbReference type="AlphaFoldDB" id="A0A4R8GAN2"/>
<dbReference type="GO" id="GO:0046677">
    <property type="term" value="P:response to antibiotic"/>
    <property type="evidence" value="ECO:0007669"/>
    <property type="project" value="UniProtKB-KW"/>
</dbReference>
<gene>
    <name evidence="16" type="ORF">EV657_101305</name>
</gene>
<feature type="transmembrane region" description="Helical" evidence="14">
    <location>
        <begin position="21"/>
        <end position="42"/>
    </location>
</feature>
<accession>A0A4R8GAN2</accession>
<evidence type="ECO:0000259" key="15">
    <source>
        <dbReference type="Pfam" id="PF09924"/>
    </source>
</evidence>
<dbReference type="GO" id="GO:0006629">
    <property type="term" value="P:lipid metabolic process"/>
    <property type="evidence" value="ECO:0007669"/>
    <property type="project" value="UniProtKB-KW"/>
</dbReference>
<feature type="domain" description="Phosphatidylglycerol lysyltransferase C-terminal" evidence="15">
    <location>
        <begin position="557"/>
        <end position="844"/>
    </location>
</feature>
<dbReference type="GO" id="GO:0005886">
    <property type="term" value="C:plasma membrane"/>
    <property type="evidence" value="ECO:0007669"/>
    <property type="project" value="UniProtKB-SubCell"/>
</dbReference>
<evidence type="ECO:0000256" key="13">
    <source>
        <dbReference type="ARBA" id="ARBA00047540"/>
    </source>
</evidence>
<feature type="transmembrane region" description="Helical" evidence="14">
    <location>
        <begin position="245"/>
        <end position="264"/>
    </location>
</feature>
<dbReference type="EC" id="2.3.2.3" evidence="3"/>
<reference evidence="16 17" key="1">
    <citation type="submission" date="2019-03" db="EMBL/GenBank/DDBJ databases">
        <title>Genomic Encyclopedia of Type Strains, Phase IV (KMG-IV): sequencing the most valuable type-strain genomes for metagenomic binning, comparative biology and taxonomic classification.</title>
        <authorList>
            <person name="Goeker M."/>
        </authorList>
    </citation>
    <scope>NUCLEOTIDE SEQUENCE [LARGE SCALE GENOMIC DNA]</scope>
    <source>
        <strain evidence="16 17">JA181</strain>
    </source>
</reference>
<evidence type="ECO:0000256" key="1">
    <source>
        <dbReference type="ARBA" id="ARBA00004651"/>
    </source>
</evidence>
<evidence type="ECO:0000313" key="16">
    <source>
        <dbReference type="EMBL" id="TDX33876.1"/>
    </source>
</evidence>
<evidence type="ECO:0000256" key="7">
    <source>
        <dbReference type="ARBA" id="ARBA00022692"/>
    </source>
</evidence>
<keyword evidence="9" id="KW-0443">Lipid metabolism</keyword>
<comment type="similarity">
    <text evidence="2">Belongs to the LPG synthase family.</text>
</comment>
<dbReference type="InterPro" id="IPR022791">
    <property type="entry name" value="L-PG_synthase/AglD"/>
</dbReference>
<dbReference type="EMBL" id="SOEB01000001">
    <property type="protein sequence ID" value="TDX33876.1"/>
    <property type="molecule type" value="Genomic_DNA"/>
</dbReference>
<evidence type="ECO:0000313" key="17">
    <source>
        <dbReference type="Proteomes" id="UP000295484"/>
    </source>
</evidence>
<evidence type="ECO:0000256" key="8">
    <source>
        <dbReference type="ARBA" id="ARBA00022989"/>
    </source>
</evidence>
<dbReference type="PANTHER" id="PTHR34697">
    <property type="entry name" value="PHOSPHATIDYLGLYCEROL LYSYLTRANSFERASE"/>
    <property type="match status" value="1"/>
</dbReference>
<feature type="transmembrane region" description="Helical" evidence="14">
    <location>
        <begin position="93"/>
        <end position="115"/>
    </location>
</feature>
<dbReference type="NCBIfam" id="NF033480">
    <property type="entry name" value="bifunc_MprF"/>
    <property type="match status" value="1"/>
</dbReference>
<keyword evidence="11" id="KW-0046">Antibiotic resistance</keyword>
<evidence type="ECO:0000256" key="12">
    <source>
        <dbReference type="ARBA" id="ARBA00031899"/>
    </source>
</evidence>
<evidence type="ECO:0000256" key="14">
    <source>
        <dbReference type="SAM" id="Phobius"/>
    </source>
</evidence>
<feature type="transmembrane region" description="Helical" evidence="14">
    <location>
        <begin position="439"/>
        <end position="457"/>
    </location>
</feature>
<feature type="transmembrane region" description="Helical" evidence="14">
    <location>
        <begin position="469"/>
        <end position="491"/>
    </location>
</feature>
<feature type="transmembrane region" description="Helical" evidence="14">
    <location>
        <begin position="412"/>
        <end position="432"/>
    </location>
</feature>
<proteinExistence type="inferred from homology"/>
<comment type="catalytic activity">
    <reaction evidence="13">
        <text>L-lysyl-tRNA(Lys) + a 1,2-diacyl-sn-glycero-3-phospho-(1'-sn-glycerol) = a 1,2-diacyl-sn-glycero-3-phospho-1'-(3'-O-L-lysyl)-sn-glycerol + tRNA(Lys)</text>
        <dbReference type="Rhea" id="RHEA:10668"/>
        <dbReference type="Rhea" id="RHEA-COMP:9696"/>
        <dbReference type="Rhea" id="RHEA-COMP:9697"/>
        <dbReference type="ChEBI" id="CHEBI:64716"/>
        <dbReference type="ChEBI" id="CHEBI:75792"/>
        <dbReference type="ChEBI" id="CHEBI:78442"/>
        <dbReference type="ChEBI" id="CHEBI:78529"/>
        <dbReference type="EC" id="2.3.2.3"/>
    </reaction>
</comment>
<dbReference type="Proteomes" id="UP000295484">
    <property type="component" value="Unassembled WGS sequence"/>
</dbReference>
<dbReference type="InterPro" id="IPR051211">
    <property type="entry name" value="PG_lysyltransferase"/>
</dbReference>
<keyword evidence="6 16" id="KW-0808">Transferase</keyword>
<evidence type="ECO:0000256" key="4">
    <source>
        <dbReference type="ARBA" id="ARBA00021546"/>
    </source>
</evidence>
<keyword evidence="5" id="KW-1003">Cell membrane</keyword>
<dbReference type="GO" id="GO:0050071">
    <property type="term" value="F:phosphatidylglycerol lysyltransferase activity"/>
    <property type="evidence" value="ECO:0007669"/>
    <property type="project" value="UniProtKB-EC"/>
</dbReference>
<comment type="subcellular location">
    <subcellularLocation>
        <location evidence="1">Cell membrane</location>
        <topology evidence="1">Multi-pass membrane protein</topology>
    </subcellularLocation>
</comment>
<keyword evidence="7 14" id="KW-0812">Transmembrane</keyword>
<evidence type="ECO:0000256" key="11">
    <source>
        <dbReference type="ARBA" id="ARBA00023251"/>
    </source>
</evidence>
<evidence type="ECO:0000256" key="10">
    <source>
        <dbReference type="ARBA" id="ARBA00023136"/>
    </source>
</evidence>
<feature type="transmembrane region" description="Helical" evidence="14">
    <location>
        <begin position="297"/>
        <end position="317"/>
    </location>
</feature>
<dbReference type="PANTHER" id="PTHR34697:SF2">
    <property type="entry name" value="PHOSPHATIDYLGLYCEROL LYSYLTRANSFERASE"/>
    <property type="match status" value="1"/>
</dbReference>
<evidence type="ECO:0000256" key="2">
    <source>
        <dbReference type="ARBA" id="ARBA00008627"/>
    </source>
</evidence>
<dbReference type="InterPro" id="IPR016181">
    <property type="entry name" value="Acyl_CoA_acyltransferase"/>
</dbReference>
<name>A0A4R8GAN2_9RHOB</name>
<comment type="caution">
    <text evidence="16">The sequence shown here is derived from an EMBL/GenBank/DDBJ whole genome shotgun (WGS) entry which is preliminary data.</text>
</comment>
<evidence type="ECO:0000256" key="6">
    <source>
        <dbReference type="ARBA" id="ARBA00022679"/>
    </source>
</evidence>
<dbReference type="Pfam" id="PF09924">
    <property type="entry name" value="LPG_synthase_C"/>
    <property type="match status" value="1"/>
</dbReference>
<evidence type="ECO:0000256" key="9">
    <source>
        <dbReference type="ARBA" id="ARBA00023098"/>
    </source>
</evidence>
<dbReference type="RefSeq" id="WP_166673618.1">
    <property type="nucleotide sequence ID" value="NZ_SOEB01000001.1"/>
</dbReference>
<protein>
    <recommendedName>
        <fullName evidence="4">Phosphatidylglycerol lysyltransferase</fullName>
        <ecNumber evidence="3">2.3.2.3</ecNumber>
    </recommendedName>
    <alternativeName>
        <fullName evidence="12">Lysylphosphatidylglycerol synthase</fullName>
    </alternativeName>
</protein>
<dbReference type="Pfam" id="PF03706">
    <property type="entry name" value="LPG_synthase_TM"/>
    <property type="match status" value="1"/>
</dbReference>
<feature type="transmembrane region" description="Helical" evidence="14">
    <location>
        <begin position="512"/>
        <end position="533"/>
    </location>
</feature>
<keyword evidence="10 14" id="KW-0472">Membrane</keyword>
<organism evidence="16 17">
    <name type="scientific">Rhodovulum visakhapatnamense</name>
    <dbReference type="NCBI Taxonomy" id="364297"/>
    <lineage>
        <taxon>Bacteria</taxon>
        <taxon>Pseudomonadati</taxon>
        <taxon>Pseudomonadota</taxon>
        <taxon>Alphaproteobacteria</taxon>
        <taxon>Rhodobacterales</taxon>
        <taxon>Paracoccaceae</taxon>
        <taxon>Rhodovulum</taxon>
    </lineage>
</organism>
<feature type="transmembrane region" description="Helical" evidence="14">
    <location>
        <begin position="380"/>
        <end position="406"/>
    </location>
</feature>
<feature type="transmembrane region" description="Helical" evidence="14">
    <location>
        <begin position="178"/>
        <end position="196"/>
    </location>
</feature>
<feature type="transmembrane region" description="Helical" evidence="14">
    <location>
        <begin position="346"/>
        <end position="368"/>
    </location>
</feature>